<dbReference type="Gene3D" id="2.170.270.10">
    <property type="entry name" value="SET domain"/>
    <property type="match status" value="1"/>
</dbReference>
<comment type="caution">
    <text evidence="5">The sequence shown here is derived from an EMBL/GenBank/DDBJ whole genome shotgun (WGS) entry which is preliminary data.</text>
</comment>
<feature type="region of interest" description="Disordered" evidence="3">
    <location>
        <begin position="273"/>
        <end position="295"/>
    </location>
</feature>
<dbReference type="InterPro" id="IPR053201">
    <property type="entry name" value="Flavunoidine_N-MTase"/>
</dbReference>
<proteinExistence type="predicted"/>
<dbReference type="InterPro" id="IPR046341">
    <property type="entry name" value="SET_dom_sf"/>
</dbReference>
<evidence type="ECO:0000256" key="2">
    <source>
        <dbReference type="ARBA" id="ARBA00022679"/>
    </source>
</evidence>
<evidence type="ECO:0000256" key="1">
    <source>
        <dbReference type="ARBA" id="ARBA00022603"/>
    </source>
</evidence>
<dbReference type="PANTHER" id="PTHR12350">
    <property type="entry name" value="HISTONE-LYSINE N-METHYLTRANSFERASE-RELATED"/>
    <property type="match status" value="1"/>
</dbReference>
<evidence type="ECO:0000256" key="3">
    <source>
        <dbReference type="SAM" id="MobiDB-lite"/>
    </source>
</evidence>
<sequence length="295" mass="31545">MASSPLKPHWEQPSHPAVLEVVIGAVDGAGEFSSKSVSKVTLPPFGLFANLSFPPCTMAEEPTYATVQCGKNKHLDLNSDLLYINHSCEPSLIFDTASQTVIAGPKGLVPGDELTFFYPSTEWSMAQPFDCLCGKPTCRGRISGARDMTKEQLEGMWLNGHIRELLAEQEQQSSETRDTVSEDLYDTDQTAQALRDALQHAEKVVEAARTALMCYARTTRTQQHKGVNGTNGIKAAANGHINGNSANGHHSNGHAANGCYNGASTAIGAVTGSLRRGPTSRELSGEMGGDTIDVV</sequence>
<dbReference type="GO" id="GO:0008168">
    <property type="term" value="F:methyltransferase activity"/>
    <property type="evidence" value="ECO:0007669"/>
    <property type="project" value="UniProtKB-KW"/>
</dbReference>
<reference evidence="6" key="1">
    <citation type="journal article" date="2023" name="Mol. Phylogenet. Evol.">
        <title>Genome-scale phylogeny and comparative genomics of the fungal order Sordariales.</title>
        <authorList>
            <person name="Hensen N."/>
            <person name="Bonometti L."/>
            <person name="Westerberg I."/>
            <person name="Brannstrom I.O."/>
            <person name="Guillou S."/>
            <person name="Cros-Aarteil S."/>
            <person name="Calhoun S."/>
            <person name="Haridas S."/>
            <person name="Kuo A."/>
            <person name="Mondo S."/>
            <person name="Pangilinan J."/>
            <person name="Riley R."/>
            <person name="LaButti K."/>
            <person name="Andreopoulos B."/>
            <person name="Lipzen A."/>
            <person name="Chen C."/>
            <person name="Yan M."/>
            <person name="Daum C."/>
            <person name="Ng V."/>
            <person name="Clum A."/>
            <person name="Steindorff A."/>
            <person name="Ohm R.A."/>
            <person name="Martin F."/>
            <person name="Silar P."/>
            <person name="Natvig D.O."/>
            <person name="Lalanne C."/>
            <person name="Gautier V."/>
            <person name="Ament-Velasquez S.L."/>
            <person name="Kruys A."/>
            <person name="Hutchinson M.I."/>
            <person name="Powell A.J."/>
            <person name="Barry K."/>
            <person name="Miller A.N."/>
            <person name="Grigoriev I.V."/>
            <person name="Debuchy R."/>
            <person name="Gladieux P."/>
            <person name="Hiltunen Thoren M."/>
            <person name="Johannesson H."/>
        </authorList>
    </citation>
    <scope>NUCLEOTIDE SEQUENCE [LARGE SCALE GENOMIC DNA]</scope>
    <source>
        <strain evidence="6">CBS 340.73</strain>
    </source>
</reference>
<dbReference type="EMBL" id="MU853752">
    <property type="protein sequence ID" value="KAK3946120.1"/>
    <property type="molecule type" value="Genomic_DNA"/>
</dbReference>
<dbReference type="InterPro" id="IPR003616">
    <property type="entry name" value="Post-SET_dom"/>
</dbReference>
<accession>A0AAN6NHW2</accession>
<keyword evidence="1" id="KW-0489">Methyltransferase</keyword>
<keyword evidence="2" id="KW-0808">Transferase</keyword>
<evidence type="ECO:0000313" key="5">
    <source>
        <dbReference type="EMBL" id="KAK3946120.1"/>
    </source>
</evidence>
<dbReference type="GO" id="GO:0032259">
    <property type="term" value="P:methylation"/>
    <property type="evidence" value="ECO:0007669"/>
    <property type="project" value="UniProtKB-KW"/>
</dbReference>
<organism evidence="5 6">
    <name type="scientific">Diplogelasinospora grovesii</name>
    <dbReference type="NCBI Taxonomy" id="303347"/>
    <lineage>
        <taxon>Eukaryota</taxon>
        <taxon>Fungi</taxon>
        <taxon>Dikarya</taxon>
        <taxon>Ascomycota</taxon>
        <taxon>Pezizomycotina</taxon>
        <taxon>Sordariomycetes</taxon>
        <taxon>Sordariomycetidae</taxon>
        <taxon>Sordariales</taxon>
        <taxon>Diplogelasinosporaceae</taxon>
        <taxon>Diplogelasinospora</taxon>
    </lineage>
</organism>
<dbReference type="Proteomes" id="UP001303473">
    <property type="component" value="Unassembled WGS sequence"/>
</dbReference>
<dbReference type="AlphaFoldDB" id="A0AAN6NHW2"/>
<dbReference type="SUPFAM" id="SSF82199">
    <property type="entry name" value="SET domain"/>
    <property type="match status" value="1"/>
</dbReference>
<keyword evidence="6" id="KW-1185">Reference proteome</keyword>
<gene>
    <name evidence="5" type="ORF">QBC46DRAFT_725</name>
</gene>
<name>A0AAN6NHW2_9PEZI</name>
<dbReference type="PANTHER" id="PTHR12350:SF19">
    <property type="entry name" value="SET DOMAIN-CONTAINING PROTEIN"/>
    <property type="match status" value="1"/>
</dbReference>
<protein>
    <submittedName>
        <fullName evidence="5">Galactose-proton symport protein</fullName>
    </submittedName>
</protein>
<dbReference type="PROSITE" id="PS50868">
    <property type="entry name" value="POST_SET"/>
    <property type="match status" value="1"/>
</dbReference>
<evidence type="ECO:0000313" key="6">
    <source>
        <dbReference type="Proteomes" id="UP001303473"/>
    </source>
</evidence>
<evidence type="ECO:0000259" key="4">
    <source>
        <dbReference type="PROSITE" id="PS50868"/>
    </source>
</evidence>
<feature type="domain" description="Post-SET" evidence="4">
    <location>
        <begin position="127"/>
        <end position="143"/>
    </location>
</feature>